<dbReference type="Gene3D" id="1.25.40.10">
    <property type="entry name" value="Tetratricopeptide repeat domain"/>
    <property type="match status" value="1"/>
</dbReference>
<dbReference type="PROSITE" id="PS50005">
    <property type="entry name" value="TPR"/>
    <property type="match status" value="1"/>
</dbReference>
<accession>A0A344LMG2</accession>
<evidence type="ECO:0000256" key="3">
    <source>
        <dbReference type="SAM" id="Phobius"/>
    </source>
</evidence>
<dbReference type="EMBL" id="CP030261">
    <property type="protein sequence ID" value="AXB55104.1"/>
    <property type="molecule type" value="Genomic_DNA"/>
</dbReference>
<dbReference type="PROSITE" id="PS51257">
    <property type="entry name" value="PROKAR_LIPOPROTEIN"/>
    <property type="match status" value="1"/>
</dbReference>
<keyword evidence="2" id="KW-0175">Coiled coil</keyword>
<feature type="coiled-coil region" evidence="2">
    <location>
        <begin position="542"/>
        <end position="569"/>
    </location>
</feature>
<keyword evidence="1" id="KW-0802">TPR repeat</keyword>
<protein>
    <submittedName>
        <fullName evidence="4">Uncharacterized protein</fullName>
    </submittedName>
</protein>
<organism evidence="4 5">
    <name type="scientific">Flavobacterium fluviale</name>
    <dbReference type="NCBI Taxonomy" id="2249356"/>
    <lineage>
        <taxon>Bacteria</taxon>
        <taxon>Pseudomonadati</taxon>
        <taxon>Bacteroidota</taxon>
        <taxon>Flavobacteriia</taxon>
        <taxon>Flavobacteriales</taxon>
        <taxon>Flavobacteriaceae</taxon>
        <taxon>Flavobacterium</taxon>
    </lineage>
</organism>
<keyword evidence="3" id="KW-0472">Membrane</keyword>
<evidence type="ECO:0000313" key="5">
    <source>
        <dbReference type="Proteomes" id="UP000251561"/>
    </source>
</evidence>
<dbReference type="Proteomes" id="UP000251561">
    <property type="component" value="Chromosome"/>
</dbReference>
<sequence>MKSIFSYFETNRILSFVFLALILLLLSCDKKKQIHYKKTDNTTAIYKLVKKGESLQNSLDDDSAIFYFHKAQQLCDPKKDYANQYVYISSKIAGSLQREGDYFTSETVLVKALPYLKYTTRPRFAQMIYTSLATNYYSIYDYENALIYYKEALKIAISQFRKAQIKSDIGFIYLQQKKYLEAIKILEPLAKKKVENKIDPANTEIQHSYVLYNLGLCYLRLGNHKKQAFENLTKSMEIAIKSKDDSELIGNSHALYLYYKKYNNPELKKYYAMKGYIAASKEKLVVYQINALGEVIEAEDGKDLKKYIELYIKLTDSMNDVRKMTRNQFSNIKFNFKKHKDENLELKTQKAENELQLQRQKNRSFISYIVICLSLLILLFLIFYITSKGKREKDDAIFKSETRISNKLDNELNLNIYETLLFIQDHDLENKENKEKLLTSLNDIYSKARNISRENSRIPTDDRYVSALKEMISEYKTEDVNIILNGFDTVSWEAIEKNKKIILFRVLQELLYNMKKSNSSTLVSIIVKVTHKNLGVSYTDNSNEMNSKNIILEKRLQNVENRIKTIKGTINFDKNTERGFKISFTFPI</sequence>
<dbReference type="RefSeq" id="WP_113676251.1">
    <property type="nucleotide sequence ID" value="NZ_CP030261.1"/>
</dbReference>
<dbReference type="InterPro" id="IPR036890">
    <property type="entry name" value="HATPase_C_sf"/>
</dbReference>
<dbReference type="SUPFAM" id="SSF48452">
    <property type="entry name" value="TPR-like"/>
    <property type="match status" value="1"/>
</dbReference>
<dbReference type="Gene3D" id="3.30.565.10">
    <property type="entry name" value="Histidine kinase-like ATPase, C-terminal domain"/>
    <property type="match status" value="1"/>
</dbReference>
<dbReference type="OrthoDB" id="943406at2"/>
<feature type="repeat" description="TPR" evidence="1">
    <location>
        <begin position="126"/>
        <end position="159"/>
    </location>
</feature>
<feature type="transmembrane region" description="Helical" evidence="3">
    <location>
        <begin position="365"/>
        <end position="385"/>
    </location>
</feature>
<name>A0A344LMG2_9FLAO</name>
<gene>
    <name evidence="4" type="ORF">HYN86_00155</name>
</gene>
<reference evidence="4 5" key="1">
    <citation type="submission" date="2018-06" db="EMBL/GenBank/DDBJ databases">
        <title>Genome sequencing of Flavobacterium.</title>
        <authorList>
            <person name="Baek M.-G."/>
            <person name="Yi H."/>
        </authorList>
    </citation>
    <scope>NUCLEOTIDE SEQUENCE [LARGE SCALE GENOMIC DNA]</scope>
    <source>
        <strain evidence="4 5">HYN0086</strain>
    </source>
</reference>
<dbReference type="InterPro" id="IPR019734">
    <property type="entry name" value="TPR_rpt"/>
</dbReference>
<dbReference type="SMART" id="SM00028">
    <property type="entry name" value="TPR"/>
    <property type="match status" value="3"/>
</dbReference>
<dbReference type="InterPro" id="IPR011990">
    <property type="entry name" value="TPR-like_helical_dom_sf"/>
</dbReference>
<proteinExistence type="predicted"/>
<dbReference type="KEGG" id="ffl:HYN86_00155"/>
<evidence type="ECO:0000256" key="2">
    <source>
        <dbReference type="SAM" id="Coils"/>
    </source>
</evidence>
<keyword evidence="3" id="KW-0812">Transmembrane</keyword>
<evidence type="ECO:0000256" key="1">
    <source>
        <dbReference type="PROSITE-ProRule" id="PRU00339"/>
    </source>
</evidence>
<keyword evidence="5" id="KW-1185">Reference proteome</keyword>
<dbReference type="AlphaFoldDB" id="A0A344LMG2"/>
<keyword evidence="3" id="KW-1133">Transmembrane helix</keyword>
<evidence type="ECO:0000313" key="4">
    <source>
        <dbReference type="EMBL" id="AXB55104.1"/>
    </source>
</evidence>